<gene>
    <name evidence="1" type="ORF">LCGC14_2623940</name>
</gene>
<protein>
    <submittedName>
        <fullName evidence="1">Uncharacterized protein</fullName>
    </submittedName>
</protein>
<sequence length="88" mass="9308">MANEAKDKLTRAVYPKTIADDRKVVAAAGTAEAIEDAENVVDFITITAETNNTGVIAVGASTVVAALTTEIITFWGIGFISNLHVRML</sequence>
<reference evidence="1" key="1">
    <citation type="journal article" date="2015" name="Nature">
        <title>Complex archaea that bridge the gap between prokaryotes and eukaryotes.</title>
        <authorList>
            <person name="Spang A."/>
            <person name="Saw J.H."/>
            <person name="Jorgensen S.L."/>
            <person name="Zaremba-Niedzwiedzka K."/>
            <person name="Martijn J."/>
            <person name="Lind A.E."/>
            <person name="van Eijk R."/>
            <person name="Schleper C."/>
            <person name="Guy L."/>
            <person name="Ettema T.J."/>
        </authorList>
    </citation>
    <scope>NUCLEOTIDE SEQUENCE</scope>
</reference>
<comment type="caution">
    <text evidence="1">The sequence shown here is derived from an EMBL/GenBank/DDBJ whole genome shotgun (WGS) entry which is preliminary data.</text>
</comment>
<accession>A0A0F9CD94</accession>
<organism evidence="1">
    <name type="scientific">marine sediment metagenome</name>
    <dbReference type="NCBI Taxonomy" id="412755"/>
    <lineage>
        <taxon>unclassified sequences</taxon>
        <taxon>metagenomes</taxon>
        <taxon>ecological metagenomes</taxon>
    </lineage>
</organism>
<proteinExistence type="predicted"/>
<name>A0A0F9CD94_9ZZZZ</name>
<evidence type="ECO:0000313" key="1">
    <source>
        <dbReference type="EMBL" id="KKL03656.1"/>
    </source>
</evidence>
<dbReference type="EMBL" id="LAZR01044845">
    <property type="protein sequence ID" value="KKL03656.1"/>
    <property type="molecule type" value="Genomic_DNA"/>
</dbReference>
<dbReference type="AlphaFoldDB" id="A0A0F9CD94"/>